<sequence>MKRRDLLRGSLAVGAVGLALPSALRAAPIPAQPMSLNPRDRKLFAIAHEQLQKHGHRMWLTDIVGIADYGVRSSEPRFHFCNFETGTVQSFHVSHGSGSDPEHDGWLDWFSDVPESNCSSKGAFMTFGWYTGRYGTSIRLEGLDSTNTNALSRAIVMHRASYAEPGFLARWGRLGRSNGCFAMGEADFKLALLHLAGGRLLYSDRLGIGPDGQHVEKPVAPPPEPVTPQTPQQVPQQVPQSQMDLRPLMREGDPKAQLNPGVY</sequence>
<keyword evidence="4" id="KW-1185">Reference proteome</keyword>
<dbReference type="OrthoDB" id="9815195at2"/>
<evidence type="ECO:0000256" key="1">
    <source>
        <dbReference type="SAM" id="MobiDB-lite"/>
    </source>
</evidence>
<feature type="chain" id="PRO_5019186547" evidence="2">
    <location>
        <begin position="27"/>
        <end position="263"/>
    </location>
</feature>
<dbReference type="PANTHER" id="PTHR38477">
    <property type="entry name" value="HYPOTHETICAL EXPORTED PROTEIN"/>
    <property type="match status" value="1"/>
</dbReference>
<feature type="compositionally biased region" description="Low complexity" evidence="1">
    <location>
        <begin position="229"/>
        <end position="242"/>
    </location>
</feature>
<evidence type="ECO:0000256" key="2">
    <source>
        <dbReference type="SAM" id="SignalP"/>
    </source>
</evidence>
<organism evidence="3 4">
    <name type="scientific">Tsuneonella suprasediminis</name>
    <dbReference type="NCBI Taxonomy" id="2306996"/>
    <lineage>
        <taxon>Bacteria</taxon>
        <taxon>Pseudomonadati</taxon>
        <taxon>Pseudomonadota</taxon>
        <taxon>Alphaproteobacteria</taxon>
        <taxon>Sphingomonadales</taxon>
        <taxon>Erythrobacteraceae</taxon>
        <taxon>Tsuneonella</taxon>
    </lineage>
</organism>
<protein>
    <submittedName>
        <fullName evidence="3">Twin-arginine translocation pathway signal</fullName>
    </submittedName>
</protein>
<accession>A0A419R206</accession>
<evidence type="ECO:0000313" key="3">
    <source>
        <dbReference type="EMBL" id="RJX68008.1"/>
    </source>
</evidence>
<dbReference type="Proteomes" id="UP000284322">
    <property type="component" value="Unassembled WGS sequence"/>
</dbReference>
<feature type="signal peptide" evidence="2">
    <location>
        <begin position="1"/>
        <end position="26"/>
    </location>
</feature>
<keyword evidence="2" id="KW-0732">Signal</keyword>
<dbReference type="RefSeq" id="WP_120109082.1">
    <property type="nucleotide sequence ID" value="NZ_RAHJ01000018.1"/>
</dbReference>
<feature type="compositionally biased region" description="Pro residues" evidence="1">
    <location>
        <begin position="219"/>
        <end position="228"/>
    </location>
</feature>
<feature type="region of interest" description="Disordered" evidence="1">
    <location>
        <begin position="212"/>
        <end position="263"/>
    </location>
</feature>
<dbReference type="AlphaFoldDB" id="A0A419R206"/>
<name>A0A419R206_9SPHN</name>
<dbReference type="EMBL" id="RAHJ01000018">
    <property type="protein sequence ID" value="RJX68008.1"/>
    <property type="molecule type" value="Genomic_DNA"/>
</dbReference>
<reference evidence="3 4" key="1">
    <citation type="submission" date="2018-09" db="EMBL/GenBank/DDBJ databases">
        <title>Altererythrobacter sp.Ery1 and Ery12, the genome sequencing of novel strains in genus Alterythrobacter.</title>
        <authorList>
            <person name="Cheng H."/>
            <person name="Wu Y.-H."/>
            <person name="Fang C."/>
            <person name="Xu X.-W."/>
        </authorList>
    </citation>
    <scope>NUCLEOTIDE SEQUENCE [LARGE SCALE GENOMIC DNA]</scope>
    <source>
        <strain evidence="3 4">Ery12</strain>
    </source>
</reference>
<dbReference type="Pfam" id="PF13645">
    <property type="entry name" value="YkuD_2"/>
    <property type="match status" value="1"/>
</dbReference>
<dbReference type="PANTHER" id="PTHR38477:SF1">
    <property type="entry name" value="MUREIN L,D-TRANSPEPTIDASE CATALYTIC DOMAIN FAMILY PROTEIN"/>
    <property type="match status" value="1"/>
</dbReference>
<gene>
    <name evidence="3" type="ORF">D6858_08715</name>
</gene>
<dbReference type="InterPro" id="IPR032676">
    <property type="entry name" value="YkuD_2"/>
</dbReference>
<evidence type="ECO:0000313" key="4">
    <source>
        <dbReference type="Proteomes" id="UP000284322"/>
    </source>
</evidence>
<comment type="caution">
    <text evidence="3">The sequence shown here is derived from an EMBL/GenBank/DDBJ whole genome shotgun (WGS) entry which is preliminary data.</text>
</comment>
<proteinExistence type="predicted"/>